<dbReference type="AlphaFoldDB" id="A0A1H5Q7Y5"/>
<evidence type="ECO:0000256" key="1">
    <source>
        <dbReference type="ARBA" id="ARBA00022801"/>
    </source>
</evidence>
<dbReference type="SUPFAM" id="SSF53474">
    <property type="entry name" value="alpha/beta-Hydrolases"/>
    <property type="match status" value="1"/>
</dbReference>
<evidence type="ECO:0000313" key="6">
    <source>
        <dbReference type="Proteomes" id="UP000198878"/>
    </source>
</evidence>
<proteinExistence type="predicted"/>
<protein>
    <submittedName>
        <fullName evidence="5">Dipeptidyl aminopeptidase/acylaminoacyl peptidase</fullName>
    </submittedName>
</protein>
<dbReference type="GO" id="GO:0006508">
    <property type="term" value="P:proteolysis"/>
    <property type="evidence" value="ECO:0007669"/>
    <property type="project" value="InterPro"/>
</dbReference>
<dbReference type="Pfam" id="PF00326">
    <property type="entry name" value="Peptidase_S9"/>
    <property type="match status" value="1"/>
</dbReference>
<reference evidence="6" key="1">
    <citation type="submission" date="2016-10" db="EMBL/GenBank/DDBJ databases">
        <authorList>
            <person name="Varghese N."/>
            <person name="Submissions S."/>
        </authorList>
    </citation>
    <scope>NUCLEOTIDE SEQUENCE [LARGE SCALE GENOMIC DNA]</scope>
    <source>
        <strain evidence="6">DSM 44654</strain>
    </source>
</reference>
<keyword evidence="5" id="KW-0031">Aminopeptidase</keyword>
<evidence type="ECO:0000256" key="3">
    <source>
        <dbReference type="SAM" id="MobiDB-lite"/>
    </source>
</evidence>
<name>A0A1H5Q7Y5_9PSEU</name>
<dbReference type="PANTHER" id="PTHR42776">
    <property type="entry name" value="SERINE PEPTIDASE S9 FAMILY MEMBER"/>
    <property type="match status" value="1"/>
</dbReference>
<dbReference type="Proteomes" id="UP000198878">
    <property type="component" value="Unassembled WGS sequence"/>
</dbReference>
<sequence length="615" mass="65418">MLTAETAVDRKVPREPRISPDGRWVVYVAAPVGRAGRLPVSELWLIPSDGSATPRRLAAGAVAEDHAPRWAPDSGSVFFLSDRANRGTAQLYRIGLGDGEPERFTEWPAGISGHIPLPAAVVLIAPDPQEPLGDPRVRTVGRAESGRGGPEARSGDLENRWDSAARPDRLWLLDLRAAGIKPLGDLGRRHVREVAVRPDFATLAVLTWSCADREPGVFDPGLHFVDLATGETHDQPTPPLEASHPAWWHDGTTWHLAHLGLTPPGLIGGTAVFDNGDNLTAGLDACPIELTQVDTGPPLALFAEGLDTTVRRGTTEIARVHGTSLTASPDGATIALVASTGTGPEEIHAGPPHRLNRVSAPAPPGTWGTQHRLAYRAPDGLDLDGLLILPPGTTKADGPFPLVTLVHGGPYDRYADRFHLGWYPSGQWLAAAGFAAFLPNARGGLGHGHAFASAVAGDVGGGEFADVLSGIDLLVEDGVADEARLGIGGWSHGGFFAAWAVTRTDRFKAAVVGAGVIDWPLLAATGEHSRFEAALGGRENSPITHAANIRTPVLILHGEDDTNVPLSQAELLHHALGDRPHEFVVYPREGHSIRERGHQIDVLNRTRDWFSDLLA</sequence>
<dbReference type="Gene3D" id="2.120.10.30">
    <property type="entry name" value="TolB, C-terminal domain"/>
    <property type="match status" value="1"/>
</dbReference>
<feature type="domain" description="Peptidase S9 prolyl oligopeptidase catalytic" evidence="4">
    <location>
        <begin position="427"/>
        <end position="614"/>
    </location>
</feature>
<keyword evidence="1" id="KW-0378">Hydrolase</keyword>
<keyword evidence="5" id="KW-0645">Protease</keyword>
<evidence type="ECO:0000256" key="2">
    <source>
        <dbReference type="ARBA" id="ARBA00022825"/>
    </source>
</evidence>
<organism evidence="5 6">
    <name type="scientific">Amycolatopsis pretoriensis</name>
    <dbReference type="NCBI Taxonomy" id="218821"/>
    <lineage>
        <taxon>Bacteria</taxon>
        <taxon>Bacillati</taxon>
        <taxon>Actinomycetota</taxon>
        <taxon>Actinomycetes</taxon>
        <taxon>Pseudonocardiales</taxon>
        <taxon>Pseudonocardiaceae</taxon>
        <taxon>Amycolatopsis</taxon>
    </lineage>
</organism>
<dbReference type="SUPFAM" id="SSF69304">
    <property type="entry name" value="Tricorn protease N-terminal domain"/>
    <property type="match status" value="1"/>
</dbReference>
<dbReference type="STRING" id="218821.SAMN05421837_101922"/>
<dbReference type="RefSeq" id="WP_208608129.1">
    <property type="nucleotide sequence ID" value="NZ_FNUJ01000001.1"/>
</dbReference>
<dbReference type="InterPro" id="IPR011042">
    <property type="entry name" value="6-blade_b-propeller_TolB-like"/>
</dbReference>
<accession>A0A1H5Q7Y5</accession>
<keyword evidence="2" id="KW-0720">Serine protease</keyword>
<gene>
    <name evidence="5" type="ORF">SAMN05421837_101922</name>
</gene>
<dbReference type="PANTHER" id="PTHR42776:SF27">
    <property type="entry name" value="DIPEPTIDYL PEPTIDASE FAMILY MEMBER 6"/>
    <property type="match status" value="1"/>
</dbReference>
<dbReference type="GO" id="GO:0004252">
    <property type="term" value="F:serine-type endopeptidase activity"/>
    <property type="evidence" value="ECO:0007669"/>
    <property type="project" value="TreeGrafter"/>
</dbReference>
<dbReference type="GO" id="GO:0004177">
    <property type="term" value="F:aminopeptidase activity"/>
    <property type="evidence" value="ECO:0007669"/>
    <property type="project" value="UniProtKB-KW"/>
</dbReference>
<dbReference type="InterPro" id="IPR029058">
    <property type="entry name" value="AB_hydrolase_fold"/>
</dbReference>
<evidence type="ECO:0000259" key="4">
    <source>
        <dbReference type="Pfam" id="PF00326"/>
    </source>
</evidence>
<dbReference type="Gene3D" id="3.40.50.1820">
    <property type="entry name" value="alpha/beta hydrolase"/>
    <property type="match status" value="1"/>
</dbReference>
<keyword evidence="6" id="KW-1185">Reference proteome</keyword>
<dbReference type="InterPro" id="IPR011659">
    <property type="entry name" value="WD40"/>
</dbReference>
<dbReference type="Pfam" id="PF07676">
    <property type="entry name" value="PD40"/>
    <property type="match status" value="2"/>
</dbReference>
<dbReference type="InterPro" id="IPR001375">
    <property type="entry name" value="Peptidase_S9_cat"/>
</dbReference>
<dbReference type="EMBL" id="FNUJ01000001">
    <property type="protein sequence ID" value="SEF21541.1"/>
    <property type="molecule type" value="Genomic_DNA"/>
</dbReference>
<evidence type="ECO:0000313" key="5">
    <source>
        <dbReference type="EMBL" id="SEF21541.1"/>
    </source>
</evidence>
<feature type="region of interest" description="Disordered" evidence="3">
    <location>
        <begin position="130"/>
        <end position="159"/>
    </location>
</feature>